<feature type="transmembrane region" description="Helical" evidence="1">
    <location>
        <begin position="6"/>
        <end position="25"/>
    </location>
</feature>
<dbReference type="Proteomes" id="UP001597399">
    <property type="component" value="Unassembled WGS sequence"/>
</dbReference>
<proteinExistence type="predicted"/>
<comment type="caution">
    <text evidence="2">The sequence shown here is derived from an EMBL/GenBank/DDBJ whole genome shotgun (WGS) entry which is preliminary data.</text>
</comment>
<reference evidence="3" key="1">
    <citation type="journal article" date="2019" name="Int. J. Syst. Evol. Microbiol.">
        <title>The Global Catalogue of Microorganisms (GCM) 10K type strain sequencing project: providing services to taxonomists for standard genome sequencing and annotation.</title>
        <authorList>
            <consortium name="The Broad Institute Genomics Platform"/>
            <consortium name="The Broad Institute Genome Sequencing Center for Infectious Disease"/>
            <person name="Wu L."/>
            <person name="Ma J."/>
        </authorList>
    </citation>
    <scope>NUCLEOTIDE SEQUENCE [LARGE SCALE GENOMIC DNA]</scope>
    <source>
        <strain evidence="3">TISTR 2466</strain>
    </source>
</reference>
<evidence type="ECO:0000313" key="3">
    <source>
        <dbReference type="Proteomes" id="UP001597399"/>
    </source>
</evidence>
<evidence type="ECO:0000256" key="1">
    <source>
        <dbReference type="SAM" id="Phobius"/>
    </source>
</evidence>
<keyword evidence="3" id="KW-1185">Reference proteome</keyword>
<dbReference type="EMBL" id="JBHUMQ010000057">
    <property type="protein sequence ID" value="MFD2696069.1"/>
    <property type="molecule type" value="Genomic_DNA"/>
</dbReference>
<accession>A0ABW5S961</accession>
<evidence type="ECO:0000313" key="2">
    <source>
        <dbReference type="EMBL" id="MFD2696069.1"/>
    </source>
</evidence>
<name>A0ABW5S961_9BACL</name>
<feature type="transmembrane region" description="Helical" evidence="1">
    <location>
        <begin position="65"/>
        <end position="89"/>
    </location>
</feature>
<protein>
    <recommendedName>
        <fullName evidence="4">DUF3899 domain-containing protein</fullName>
    </recommendedName>
</protein>
<gene>
    <name evidence="2" type="ORF">ACFSUE_20910</name>
</gene>
<keyword evidence="1" id="KW-1133">Transmembrane helix</keyword>
<sequence>MQITFVICALVWTSIIGLMLCFLCVKKERITEKMTAGLFCEEEQIENGKLIHRVTKMSLTLKKGYWFLLFTVGLLVFQFMLLCTLQWIMN</sequence>
<dbReference type="RefSeq" id="WP_253061804.1">
    <property type="nucleotide sequence ID" value="NZ_JAMXWM010000010.1"/>
</dbReference>
<evidence type="ECO:0008006" key="4">
    <source>
        <dbReference type="Google" id="ProtNLM"/>
    </source>
</evidence>
<organism evidence="2 3">
    <name type="scientific">Sporolactobacillus shoreicorticis</name>
    <dbReference type="NCBI Taxonomy" id="1923877"/>
    <lineage>
        <taxon>Bacteria</taxon>
        <taxon>Bacillati</taxon>
        <taxon>Bacillota</taxon>
        <taxon>Bacilli</taxon>
        <taxon>Bacillales</taxon>
        <taxon>Sporolactobacillaceae</taxon>
        <taxon>Sporolactobacillus</taxon>
    </lineage>
</organism>
<keyword evidence="1" id="KW-0812">Transmembrane</keyword>
<keyword evidence="1" id="KW-0472">Membrane</keyword>